<keyword evidence="1" id="KW-0175">Coiled coil</keyword>
<dbReference type="GO" id="GO:0003714">
    <property type="term" value="F:transcription corepressor activity"/>
    <property type="evidence" value="ECO:0007669"/>
    <property type="project" value="InterPro"/>
</dbReference>
<evidence type="ECO:0000313" key="3">
    <source>
        <dbReference type="EMBL" id="KAF2153217.1"/>
    </source>
</evidence>
<dbReference type="AlphaFoldDB" id="A0A9P4J0G6"/>
<feature type="coiled-coil region" evidence="1">
    <location>
        <begin position="381"/>
        <end position="408"/>
    </location>
</feature>
<sequence length="578" mass="63300">MEFARERPPEYVSTNPDELRLPSVPQHEVGTVPHPAELTLPGFKSLVAGLPERPTSAIAYDSNNQSYALRADHLAKLQSQAYPRTSPGFDSTFGGQYRNSTETALMSPTETGSVMSVDDHMRRSTSVVSLEDPDVRLAAEALSGLGNPDFVRTPTASRASHRTTNGNSSTVTRDGEAQEGPLLQLLVEAHPWVGGTINGSLSAYTTTKGYTPRIVQYSANIIERNMVNTVSVVGRKTGVESGIRRYLGSRRPSDLERGDTRENHKRRKAAITGDDMDIDEADESAVDDAVSSSSRSGYDFLPAYKKNSKPPSYREEGSPSTAERQQLATRPSASRNWSTKIMYSTSGLGVALSDASLKSLTFCVTLLTKATEHVEFVMGALKLVLQDYEKAQEQRHQEQSQRAKEIEAGIIPRSQAEYEDATRQLADRIQQMCDDIMGTLKTVVDKVSTYTGSALPDNAKSLVKRQLLSIPQRWRMASQSVEQHDHGAESSDAGVESSNSNYEDAPRKAANRMIVFAQEGLDMMSQVNEVIKITLQSAEEWLNTFGRRQQPQRDGSTNDGSATAGASPAPTSDVEMDR</sequence>
<evidence type="ECO:0000256" key="1">
    <source>
        <dbReference type="SAM" id="Coils"/>
    </source>
</evidence>
<dbReference type="GO" id="GO:0030968">
    <property type="term" value="P:endoplasmic reticulum unfolded protein response"/>
    <property type="evidence" value="ECO:0007669"/>
    <property type="project" value="TreeGrafter"/>
</dbReference>
<dbReference type="GO" id="GO:0008654">
    <property type="term" value="P:phospholipid biosynthetic process"/>
    <property type="evidence" value="ECO:0007669"/>
    <property type="project" value="TreeGrafter"/>
</dbReference>
<dbReference type="Pfam" id="PF08618">
    <property type="entry name" value="Opi1"/>
    <property type="match status" value="1"/>
</dbReference>
<dbReference type="PANTHER" id="PTHR38406:SF1">
    <property type="entry name" value="TRANSCRIPTIONAL REPRESSOR OPI1"/>
    <property type="match status" value="1"/>
</dbReference>
<feature type="compositionally biased region" description="Polar residues" evidence="2">
    <location>
        <begin position="546"/>
        <end position="558"/>
    </location>
</feature>
<feature type="compositionally biased region" description="Polar residues" evidence="2">
    <location>
        <begin position="318"/>
        <end position="334"/>
    </location>
</feature>
<evidence type="ECO:0000313" key="4">
    <source>
        <dbReference type="Proteomes" id="UP000799439"/>
    </source>
</evidence>
<comment type="caution">
    <text evidence="3">The sequence shown here is derived from an EMBL/GenBank/DDBJ whole genome shotgun (WGS) entry which is preliminary data.</text>
</comment>
<keyword evidence="4" id="KW-1185">Reference proteome</keyword>
<name>A0A9P4J0G6_9PEZI</name>
<feature type="compositionally biased region" description="Low complexity" evidence="2">
    <location>
        <begin position="559"/>
        <end position="578"/>
    </location>
</feature>
<accession>A0A9P4J0G6</accession>
<reference evidence="3" key="1">
    <citation type="journal article" date="2020" name="Stud. Mycol.">
        <title>101 Dothideomycetes genomes: a test case for predicting lifestyles and emergence of pathogens.</title>
        <authorList>
            <person name="Haridas S."/>
            <person name="Albert R."/>
            <person name="Binder M."/>
            <person name="Bloem J."/>
            <person name="Labutti K."/>
            <person name="Salamov A."/>
            <person name="Andreopoulos B."/>
            <person name="Baker S."/>
            <person name="Barry K."/>
            <person name="Bills G."/>
            <person name="Bluhm B."/>
            <person name="Cannon C."/>
            <person name="Castanera R."/>
            <person name="Culley D."/>
            <person name="Daum C."/>
            <person name="Ezra D."/>
            <person name="Gonzalez J."/>
            <person name="Henrissat B."/>
            <person name="Kuo A."/>
            <person name="Liang C."/>
            <person name="Lipzen A."/>
            <person name="Lutzoni F."/>
            <person name="Magnuson J."/>
            <person name="Mondo S."/>
            <person name="Nolan M."/>
            <person name="Ohm R."/>
            <person name="Pangilinan J."/>
            <person name="Park H.-J."/>
            <person name="Ramirez L."/>
            <person name="Alfaro M."/>
            <person name="Sun H."/>
            <person name="Tritt A."/>
            <person name="Yoshinaga Y."/>
            <person name="Zwiers L.-H."/>
            <person name="Turgeon B."/>
            <person name="Goodwin S."/>
            <person name="Spatafora J."/>
            <person name="Crous P."/>
            <person name="Grigoriev I."/>
        </authorList>
    </citation>
    <scope>NUCLEOTIDE SEQUENCE</scope>
    <source>
        <strain evidence="3">CBS 260.36</strain>
    </source>
</reference>
<dbReference type="PANTHER" id="PTHR38406">
    <property type="entry name" value="TRANSCRIPTIONAL REPRESSOR OPI1"/>
    <property type="match status" value="1"/>
</dbReference>
<dbReference type="Proteomes" id="UP000799439">
    <property type="component" value="Unassembled WGS sequence"/>
</dbReference>
<dbReference type="OrthoDB" id="2441642at2759"/>
<feature type="region of interest" description="Disordered" evidence="2">
    <location>
        <begin position="544"/>
        <end position="578"/>
    </location>
</feature>
<feature type="region of interest" description="Disordered" evidence="2">
    <location>
        <begin position="148"/>
        <end position="174"/>
    </location>
</feature>
<feature type="compositionally biased region" description="Basic and acidic residues" evidence="2">
    <location>
        <begin position="251"/>
        <end position="262"/>
    </location>
</feature>
<evidence type="ECO:0000256" key="2">
    <source>
        <dbReference type="SAM" id="MobiDB-lite"/>
    </source>
</evidence>
<dbReference type="GO" id="GO:0006357">
    <property type="term" value="P:regulation of transcription by RNA polymerase II"/>
    <property type="evidence" value="ECO:0007669"/>
    <property type="project" value="TreeGrafter"/>
</dbReference>
<feature type="compositionally biased region" description="Polar residues" evidence="2">
    <location>
        <begin position="154"/>
        <end position="172"/>
    </location>
</feature>
<dbReference type="GO" id="GO:0005783">
    <property type="term" value="C:endoplasmic reticulum"/>
    <property type="evidence" value="ECO:0007669"/>
    <property type="project" value="TreeGrafter"/>
</dbReference>
<dbReference type="InterPro" id="IPR013927">
    <property type="entry name" value="TF_Opi1_Ccg-8"/>
</dbReference>
<organism evidence="3 4">
    <name type="scientific">Myriangium duriaei CBS 260.36</name>
    <dbReference type="NCBI Taxonomy" id="1168546"/>
    <lineage>
        <taxon>Eukaryota</taxon>
        <taxon>Fungi</taxon>
        <taxon>Dikarya</taxon>
        <taxon>Ascomycota</taxon>
        <taxon>Pezizomycotina</taxon>
        <taxon>Dothideomycetes</taxon>
        <taxon>Dothideomycetidae</taxon>
        <taxon>Myriangiales</taxon>
        <taxon>Myriangiaceae</taxon>
        <taxon>Myriangium</taxon>
    </lineage>
</organism>
<proteinExistence type="predicted"/>
<gene>
    <name evidence="3" type="ORF">K461DRAFT_293491</name>
</gene>
<feature type="region of interest" description="Disordered" evidence="2">
    <location>
        <begin position="1"/>
        <end position="32"/>
    </location>
</feature>
<protein>
    <submittedName>
        <fullName evidence="3">Opi1-domain-containing protein</fullName>
    </submittedName>
</protein>
<dbReference type="GO" id="GO:0005634">
    <property type="term" value="C:nucleus"/>
    <property type="evidence" value="ECO:0007669"/>
    <property type="project" value="TreeGrafter"/>
</dbReference>
<feature type="region of interest" description="Disordered" evidence="2">
    <location>
        <begin position="250"/>
        <end position="334"/>
    </location>
</feature>
<feature type="region of interest" description="Disordered" evidence="2">
    <location>
        <begin position="476"/>
        <end position="507"/>
    </location>
</feature>
<dbReference type="EMBL" id="ML996085">
    <property type="protein sequence ID" value="KAF2153217.1"/>
    <property type="molecule type" value="Genomic_DNA"/>
</dbReference>
<feature type="compositionally biased region" description="Acidic residues" evidence="2">
    <location>
        <begin position="274"/>
        <end position="286"/>
    </location>
</feature>